<evidence type="ECO:0000313" key="2">
    <source>
        <dbReference type="Proteomes" id="UP001194468"/>
    </source>
</evidence>
<evidence type="ECO:0000313" key="1">
    <source>
        <dbReference type="EMBL" id="KAF8444757.1"/>
    </source>
</evidence>
<dbReference type="Proteomes" id="UP001194468">
    <property type="component" value="Unassembled WGS sequence"/>
</dbReference>
<dbReference type="InterPro" id="IPR032675">
    <property type="entry name" value="LRR_dom_sf"/>
</dbReference>
<dbReference type="AlphaFoldDB" id="A0AAD4BZY5"/>
<dbReference type="Gene3D" id="3.80.10.10">
    <property type="entry name" value="Ribonuclease Inhibitor"/>
    <property type="match status" value="1"/>
</dbReference>
<reference evidence="1" key="1">
    <citation type="submission" date="2019-10" db="EMBL/GenBank/DDBJ databases">
        <authorList>
            <consortium name="DOE Joint Genome Institute"/>
            <person name="Kuo A."/>
            <person name="Miyauchi S."/>
            <person name="Kiss E."/>
            <person name="Drula E."/>
            <person name="Kohler A."/>
            <person name="Sanchez-Garcia M."/>
            <person name="Andreopoulos B."/>
            <person name="Barry K.W."/>
            <person name="Bonito G."/>
            <person name="Buee M."/>
            <person name="Carver A."/>
            <person name="Chen C."/>
            <person name="Cichocki N."/>
            <person name="Clum A."/>
            <person name="Culley D."/>
            <person name="Crous P.W."/>
            <person name="Fauchery L."/>
            <person name="Girlanda M."/>
            <person name="Hayes R."/>
            <person name="Keri Z."/>
            <person name="LaButti K."/>
            <person name="Lipzen A."/>
            <person name="Lombard V."/>
            <person name="Magnuson J."/>
            <person name="Maillard F."/>
            <person name="Morin E."/>
            <person name="Murat C."/>
            <person name="Nolan M."/>
            <person name="Ohm R."/>
            <person name="Pangilinan J."/>
            <person name="Pereira M."/>
            <person name="Perotto S."/>
            <person name="Peter M."/>
            <person name="Riley R."/>
            <person name="Sitrit Y."/>
            <person name="Stielow B."/>
            <person name="Szollosi G."/>
            <person name="Zifcakova L."/>
            <person name="Stursova M."/>
            <person name="Spatafora J.W."/>
            <person name="Tedersoo L."/>
            <person name="Vaario L.-M."/>
            <person name="Yamada A."/>
            <person name="Yan M."/>
            <person name="Wang P."/>
            <person name="Xu J."/>
            <person name="Bruns T."/>
            <person name="Baldrian P."/>
            <person name="Vilgalys R."/>
            <person name="Henrissat B."/>
            <person name="Grigoriev I.V."/>
            <person name="Hibbett D."/>
            <person name="Nagy L.G."/>
            <person name="Martin F.M."/>
        </authorList>
    </citation>
    <scope>NUCLEOTIDE SEQUENCE</scope>
    <source>
        <strain evidence="1">BED1</strain>
    </source>
</reference>
<comment type="caution">
    <text evidence="1">The sequence shown here is derived from an EMBL/GenBank/DDBJ whole genome shotgun (WGS) entry which is preliminary data.</text>
</comment>
<evidence type="ECO:0008006" key="3">
    <source>
        <dbReference type="Google" id="ProtNLM"/>
    </source>
</evidence>
<dbReference type="SUPFAM" id="SSF52047">
    <property type="entry name" value="RNI-like"/>
    <property type="match status" value="1"/>
</dbReference>
<proteinExistence type="predicted"/>
<dbReference type="EMBL" id="WHUW01000006">
    <property type="protein sequence ID" value="KAF8444757.1"/>
    <property type="molecule type" value="Genomic_DNA"/>
</dbReference>
<name>A0AAD4BZY5_BOLED</name>
<sequence length="477" mass="54144">MMTQLHSVTETGFAKLMSKIRESERALDAMYRKAANLETLLRDSANTRLDVSIKLPVEILGMIFREVIVQSDACMDYHPSPFESDRPEWPVTRPELLVSHVSRYWRAVAIATPSLWTYIRLYVEQSVDLVGLYLSRSRGLPLSIAFRQHFVCGIHPRQAYSAEYPRIIATILDHMHICRRLEIRTNVAIQELLDGLGRSRAPLLKEIVLHHPRSGIREHMFSFSSFPTLTHLELGQLMSISTTMPIKTLTSLTLDGLPSLGLPPATFLNLLSGLQSLSRLALLDEAVDFDRSHTTDVVEMPSLRCLILKPGPDISRIYLTGLMQMVITPELEELVLDFTSVSSPREIHLFLRHLKREAPRFLSLRDITINSPFEGFDITSAFVHAAPNINSLSLSRYNIDSVLTYLTHDARQEAFPKLRTLQFESPHFDWDVVLSFLRKRKQLGRPLRCLKCKGFGGSKGEVLDGLFDKLLEACLTV</sequence>
<reference evidence="1" key="2">
    <citation type="journal article" date="2020" name="Nat. Commun.">
        <title>Large-scale genome sequencing of mycorrhizal fungi provides insights into the early evolution of symbiotic traits.</title>
        <authorList>
            <person name="Miyauchi S."/>
            <person name="Kiss E."/>
            <person name="Kuo A."/>
            <person name="Drula E."/>
            <person name="Kohler A."/>
            <person name="Sanchez-Garcia M."/>
            <person name="Morin E."/>
            <person name="Andreopoulos B."/>
            <person name="Barry K.W."/>
            <person name="Bonito G."/>
            <person name="Buee M."/>
            <person name="Carver A."/>
            <person name="Chen C."/>
            <person name="Cichocki N."/>
            <person name="Clum A."/>
            <person name="Culley D."/>
            <person name="Crous P.W."/>
            <person name="Fauchery L."/>
            <person name="Girlanda M."/>
            <person name="Hayes R.D."/>
            <person name="Keri Z."/>
            <person name="LaButti K."/>
            <person name="Lipzen A."/>
            <person name="Lombard V."/>
            <person name="Magnuson J."/>
            <person name="Maillard F."/>
            <person name="Murat C."/>
            <person name="Nolan M."/>
            <person name="Ohm R.A."/>
            <person name="Pangilinan J."/>
            <person name="Pereira M.F."/>
            <person name="Perotto S."/>
            <person name="Peter M."/>
            <person name="Pfister S."/>
            <person name="Riley R."/>
            <person name="Sitrit Y."/>
            <person name="Stielow J.B."/>
            <person name="Szollosi G."/>
            <person name="Zifcakova L."/>
            <person name="Stursova M."/>
            <person name="Spatafora J.W."/>
            <person name="Tedersoo L."/>
            <person name="Vaario L.M."/>
            <person name="Yamada A."/>
            <person name="Yan M."/>
            <person name="Wang P."/>
            <person name="Xu J."/>
            <person name="Bruns T."/>
            <person name="Baldrian P."/>
            <person name="Vilgalys R."/>
            <person name="Dunand C."/>
            <person name="Henrissat B."/>
            <person name="Grigoriev I.V."/>
            <person name="Hibbett D."/>
            <person name="Nagy L.G."/>
            <person name="Martin F.M."/>
        </authorList>
    </citation>
    <scope>NUCLEOTIDE SEQUENCE</scope>
    <source>
        <strain evidence="1">BED1</strain>
    </source>
</reference>
<protein>
    <recommendedName>
        <fullName evidence="3">F-box domain-containing protein</fullName>
    </recommendedName>
</protein>
<accession>A0AAD4BZY5</accession>
<organism evidence="1 2">
    <name type="scientific">Boletus edulis BED1</name>
    <dbReference type="NCBI Taxonomy" id="1328754"/>
    <lineage>
        <taxon>Eukaryota</taxon>
        <taxon>Fungi</taxon>
        <taxon>Dikarya</taxon>
        <taxon>Basidiomycota</taxon>
        <taxon>Agaricomycotina</taxon>
        <taxon>Agaricomycetes</taxon>
        <taxon>Agaricomycetidae</taxon>
        <taxon>Boletales</taxon>
        <taxon>Boletineae</taxon>
        <taxon>Boletaceae</taxon>
        <taxon>Boletoideae</taxon>
        <taxon>Boletus</taxon>
    </lineage>
</organism>
<gene>
    <name evidence="1" type="ORF">L210DRAFT_3044918</name>
</gene>
<keyword evidence="2" id="KW-1185">Reference proteome</keyword>